<dbReference type="GO" id="GO:0070681">
    <property type="term" value="P:glutaminyl-tRNAGln biosynthesis via transamidation"/>
    <property type="evidence" value="ECO:0007669"/>
    <property type="project" value="TreeGrafter"/>
</dbReference>
<accession>A0A154LAI7</accession>
<dbReference type="SUPFAM" id="SSF141000">
    <property type="entry name" value="Glu-tRNAGln amidotransferase C subunit"/>
    <property type="match status" value="1"/>
</dbReference>
<comment type="subunit">
    <text evidence="1">Heterotrimer of A, B and C subunits.</text>
</comment>
<evidence type="ECO:0000313" key="2">
    <source>
        <dbReference type="EMBL" id="KZB68215.1"/>
    </source>
</evidence>
<comment type="similarity">
    <text evidence="1">Belongs to the GatC family.</text>
</comment>
<dbReference type="InterPro" id="IPR003837">
    <property type="entry name" value="GatC"/>
</dbReference>
<dbReference type="AlphaFoldDB" id="A0A154LAI7"/>
<evidence type="ECO:0000256" key="1">
    <source>
        <dbReference type="HAMAP-Rule" id="MF_00122"/>
    </source>
</evidence>
<dbReference type="InterPro" id="IPR036113">
    <property type="entry name" value="Asp/Glu-ADT_sf_sub_c"/>
</dbReference>
<dbReference type="NCBIfam" id="TIGR00135">
    <property type="entry name" value="gatC"/>
    <property type="match status" value="1"/>
</dbReference>
<dbReference type="Proteomes" id="UP000076335">
    <property type="component" value="Unassembled WGS sequence"/>
</dbReference>
<name>A0A154LAI7_9PROT</name>
<evidence type="ECO:0000313" key="3">
    <source>
        <dbReference type="Proteomes" id="UP000076335"/>
    </source>
</evidence>
<keyword evidence="1" id="KW-0547">Nucleotide-binding</keyword>
<keyword evidence="1" id="KW-0067">ATP-binding</keyword>
<dbReference type="GO" id="GO:0006450">
    <property type="term" value="P:regulation of translational fidelity"/>
    <property type="evidence" value="ECO:0007669"/>
    <property type="project" value="InterPro"/>
</dbReference>
<dbReference type="EC" id="6.3.5.-" evidence="1"/>
<dbReference type="GO" id="GO:0050566">
    <property type="term" value="F:asparaginyl-tRNA synthase (glutamine-hydrolyzing) activity"/>
    <property type="evidence" value="ECO:0007669"/>
    <property type="project" value="RHEA"/>
</dbReference>
<reference evidence="2 3" key="1">
    <citation type="submission" date="2015-12" db="EMBL/GenBank/DDBJ databases">
        <title>Genome sequence of Thalassospira lucentensis MCCC 1A02072.</title>
        <authorList>
            <person name="Lu L."/>
            <person name="Lai Q."/>
            <person name="Shao Z."/>
            <person name="Qian P."/>
        </authorList>
    </citation>
    <scope>NUCLEOTIDE SEQUENCE [LARGE SCALE GENOMIC DNA]</scope>
    <source>
        <strain evidence="2 3">MCCC 1A02072</strain>
    </source>
</reference>
<dbReference type="PANTHER" id="PTHR15004:SF0">
    <property type="entry name" value="GLUTAMYL-TRNA(GLN) AMIDOTRANSFERASE SUBUNIT C, MITOCHONDRIAL"/>
    <property type="match status" value="1"/>
</dbReference>
<gene>
    <name evidence="1" type="primary">gatC</name>
    <name evidence="2" type="ORF">AUP42_12210</name>
</gene>
<keyword evidence="1" id="KW-0648">Protein biosynthesis</keyword>
<dbReference type="Pfam" id="PF02686">
    <property type="entry name" value="GatC"/>
    <property type="match status" value="1"/>
</dbReference>
<comment type="function">
    <text evidence="1">Allows the formation of correctly charged Asn-tRNA(Asn) or Gln-tRNA(Gln) through the transamidation of misacylated Asp-tRNA(Asn) or Glu-tRNA(Gln) in organisms which lack either or both of asparaginyl-tRNA or glutaminyl-tRNA synthetases. The reaction takes place in the presence of glutamine and ATP through an activated phospho-Asp-tRNA(Asn) or phospho-Glu-tRNA(Gln).</text>
</comment>
<dbReference type="GeneID" id="31927468"/>
<dbReference type="OrthoDB" id="9794326at2"/>
<organism evidence="2 3">
    <name type="scientific">Thalassospira lucentensis</name>
    <dbReference type="NCBI Taxonomy" id="168935"/>
    <lineage>
        <taxon>Bacteria</taxon>
        <taxon>Pseudomonadati</taxon>
        <taxon>Pseudomonadota</taxon>
        <taxon>Alphaproteobacteria</taxon>
        <taxon>Rhodospirillales</taxon>
        <taxon>Thalassospiraceae</taxon>
        <taxon>Thalassospira</taxon>
    </lineage>
</organism>
<keyword evidence="1" id="KW-0436">Ligase</keyword>
<dbReference type="GO" id="GO:0006412">
    <property type="term" value="P:translation"/>
    <property type="evidence" value="ECO:0007669"/>
    <property type="project" value="UniProtKB-UniRule"/>
</dbReference>
<comment type="catalytic activity">
    <reaction evidence="1">
        <text>L-glutamyl-tRNA(Gln) + L-glutamine + ATP + H2O = L-glutaminyl-tRNA(Gln) + L-glutamate + ADP + phosphate + H(+)</text>
        <dbReference type="Rhea" id="RHEA:17521"/>
        <dbReference type="Rhea" id="RHEA-COMP:9681"/>
        <dbReference type="Rhea" id="RHEA-COMP:9684"/>
        <dbReference type="ChEBI" id="CHEBI:15377"/>
        <dbReference type="ChEBI" id="CHEBI:15378"/>
        <dbReference type="ChEBI" id="CHEBI:29985"/>
        <dbReference type="ChEBI" id="CHEBI:30616"/>
        <dbReference type="ChEBI" id="CHEBI:43474"/>
        <dbReference type="ChEBI" id="CHEBI:58359"/>
        <dbReference type="ChEBI" id="CHEBI:78520"/>
        <dbReference type="ChEBI" id="CHEBI:78521"/>
        <dbReference type="ChEBI" id="CHEBI:456216"/>
    </reaction>
</comment>
<comment type="caution">
    <text evidence="2">The sequence shown here is derived from an EMBL/GenBank/DDBJ whole genome shotgun (WGS) entry which is preliminary data.</text>
</comment>
<proteinExistence type="inferred from homology"/>
<dbReference type="Gene3D" id="1.10.20.60">
    <property type="entry name" value="Glu-tRNAGln amidotransferase C subunit, N-terminal domain"/>
    <property type="match status" value="1"/>
</dbReference>
<dbReference type="RefSeq" id="WP_007089905.1">
    <property type="nucleotide sequence ID" value="NZ_CP136684.1"/>
</dbReference>
<dbReference type="EMBL" id="LPVY01000003">
    <property type="protein sequence ID" value="KZB68215.1"/>
    <property type="molecule type" value="Genomic_DNA"/>
</dbReference>
<dbReference type="PANTHER" id="PTHR15004">
    <property type="entry name" value="GLUTAMYL-TRNA(GLN) AMIDOTRANSFERASE SUBUNIT C, MITOCHONDRIAL"/>
    <property type="match status" value="1"/>
</dbReference>
<dbReference type="GO" id="GO:0016740">
    <property type="term" value="F:transferase activity"/>
    <property type="evidence" value="ECO:0007669"/>
    <property type="project" value="UniProtKB-KW"/>
</dbReference>
<protein>
    <recommendedName>
        <fullName evidence="1">Aspartyl/glutamyl-tRNA(Asn/Gln) amidotransferase subunit C</fullName>
        <shortName evidence="1">Asp/Glu-ADT subunit C</shortName>
        <ecNumber evidence="1">6.3.5.-</ecNumber>
    </recommendedName>
</protein>
<sequence length="96" mass="10509">MSSLDKETVRRIAFLSRINVSEEGLGELAGDLTRILDFVEELQEVDVEGCDPLTSVADLTLPMRKDEVTDGNIQQKVLSNAPMTDAGCFVVPKVVE</sequence>
<dbReference type="GO" id="GO:0050567">
    <property type="term" value="F:glutaminyl-tRNA synthase (glutamine-hydrolyzing) activity"/>
    <property type="evidence" value="ECO:0007669"/>
    <property type="project" value="UniProtKB-UniRule"/>
</dbReference>
<dbReference type="GO" id="GO:0005524">
    <property type="term" value="F:ATP binding"/>
    <property type="evidence" value="ECO:0007669"/>
    <property type="project" value="UniProtKB-KW"/>
</dbReference>
<dbReference type="HAMAP" id="MF_00122">
    <property type="entry name" value="GatC"/>
    <property type="match status" value="1"/>
</dbReference>
<keyword evidence="2" id="KW-0808">Transferase</keyword>
<comment type="catalytic activity">
    <reaction evidence="1">
        <text>L-aspartyl-tRNA(Asn) + L-glutamine + ATP + H2O = L-asparaginyl-tRNA(Asn) + L-glutamate + ADP + phosphate + 2 H(+)</text>
        <dbReference type="Rhea" id="RHEA:14513"/>
        <dbReference type="Rhea" id="RHEA-COMP:9674"/>
        <dbReference type="Rhea" id="RHEA-COMP:9677"/>
        <dbReference type="ChEBI" id="CHEBI:15377"/>
        <dbReference type="ChEBI" id="CHEBI:15378"/>
        <dbReference type="ChEBI" id="CHEBI:29985"/>
        <dbReference type="ChEBI" id="CHEBI:30616"/>
        <dbReference type="ChEBI" id="CHEBI:43474"/>
        <dbReference type="ChEBI" id="CHEBI:58359"/>
        <dbReference type="ChEBI" id="CHEBI:78515"/>
        <dbReference type="ChEBI" id="CHEBI:78516"/>
        <dbReference type="ChEBI" id="CHEBI:456216"/>
    </reaction>
</comment>